<dbReference type="AlphaFoldDB" id="A0A7S4F4M0"/>
<name>A0A7S4F4M0_CHRCT</name>
<gene>
    <name evidence="1" type="ORF">PCAR00345_LOCUS26130</name>
</gene>
<protein>
    <submittedName>
        <fullName evidence="1">Uncharacterized protein</fullName>
    </submittedName>
</protein>
<organism evidence="1">
    <name type="scientific">Chrysotila carterae</name>
    <name type="common">Marine alga</name>
    <name type="synonym">Syracosphaera carterae</name>
    <dbReference type="NCBI Taxonomy" id="13221"/>
    <lineage>
        <taxon>Eukaryota</taxon>
        <taxon>Haptista</taxon>
        <taxon>Haptophyta</taxon>
        <taxon>Prymnesiophyceae</taxon>
        <taxon>Isochrysidales</taxon>
        <taxon>Isochrysidaceae</taxon>
        <taxon>Chrysotila</taxon>
    </lineage>
</organism>
<dbReference type="EMBL" id="HBIZ01040932">
    <property type="protein sequence ID" value="CAE0773518.1"/>
    <property type="molecule type" value="Transcribed_RNA"/>
</dbReference>
<evidence type="ECO:0000313" key="1">
    <source>
        <dbReference type="EMBL" id="CAE0773518.1"/>
    </source>
</evidence>
<accession>A0A7S4F4M0</accession>
<sequence length="123" mass="13677">MMIVVEAICVGVVVERRLLGAVVGAARVCVVVIERLRWNVAVEQAARAELRNWRVELRSASLRAGDERAAASGHAAPRHLVVVEEARQLEQVGDALAQMVLIRRLVHIVSELDRDGRRRCRVV</sequence>
<proteinExistence type="predicted"/>
<reference evidence="1" key="1">
    <citation type="submission" date="2021-01" db="EMBL/GenBank/DDBJ databases">
        <authorList>
            <person name="Corre E."/>
            <person name="Pelletier E."/>
            <person name="Niang G."/>
            <person name="Scheremetjew M."/>
            <person name="Finn R."/>
            <person name="Kale V."/>
            <person name="Holt S."/>
            <person name="Cochrane G."/>
            <person name="Meng A."/>
            <person name="Brown T."/>
            <person name="Cohen L."/>
        </authorList>
    </citation>
    <scope>NUCLEOTIDE SEQUENCE</scope>
    <source>
        <strain evidence="1">CCMP645</strain>
    </source>
</reference>